<feature type="region of interest" description="Disordered" evidence="1">
    <location>
        <begin position="23"/>
        <end position="145"/>
    </location>
</feature>
<evidence type="ECO:0008006" key="4">
    <source>
        <dbReference type="Google" id="ProtNLM"/>
    </source>
</evidence>
<feature type="compositionally biased region" description="Polar residues" evidence="1">
    <location>
        <begin position="115"/>
        <end position="124"/>
    </location>
</feature>
<evidence type="ECO:0000256" key="1">
    <source>
        <dbReference type="SAM" id="MobiDB-lite"/>
    </source>
</evidence>
<dbReference type="Gene3D" id="2.60.120.10">
    <property type="entry name" value="Jelly Rolls"/>
    <property type="match status" value="1"/>
</dbReference>
<feature type="compositionally biased region" description="Acidic residues" evidence="1">
    <location>
        <begin position="37"/>
        <end position="67"/>
    </location>
</feature>
<feature type="compositionally biased region" description="Basic residues" evidence="1">
    <location>
        <begin position="128"/>
        <end position="142"/>
    </location>
</feature>
<organism evidence="2 3">
    <name type="scientific">Sporothrix stenoceras</name>
    <dbReference type="NCBI Taxonomy" id="5173"/>
    <lineage>
        <taxon>Eukaryota</taxon>
        <taxon>Fungi</taxon>
        <taxon>Dikarya</taxon>
        <taxon>Ascomycota</taxon>
        <taxon>Pezizomycotina</taxon>
        <taxon>Sordariomycetes</taxon>
        <taxon>Sordariomycetidae</taxon>
        <taxon>Ophiostomatales</taxon>
        <taxon>Ophiostomataceae</taxon>
        <taxon>Sporothrix</taxon>
    </lineage>
</organism>
<protein>
    <recommendedName>
        <fullName evidence="4">Cupin 2 conserved barrel domain-containing protein</fullName>
    </recommendedName>
</protein>
<dbReference type="SUPFAM" id="SSF51182">
    <property type="entry name" value="RmlC-like cupins"/>
    <property type="match status" value="1"/>
</dbReference>
<proteinExistence type="predicted"/>
<name>A0ABR3Z642_9PEZI</name>
<dbReference type="InterPro" id="IPR014710">
    <property type="entry name" value="RmlC-like_jellyroll"/>
</dbReference>
<reference evidence="2 3" key="1">
    <citation type="journal article" date="2024" name="IMA Fungus">
        <title>IMA Genome - F19 : A genome assembly and annotation guide to empower mycologists, including annotated draft genome sequences of Ceratocystis pirilliformis, Diaporthe australafricana, Fusarium ophioides, Paecilomyces lecythidis, and Sporothrix stenoceras.</title>
        <authorList>
            <person name="Aylward J."/>
            <person name="Wilson A.M."/>
            <person name="Visagie C.M."/>
            <person name="Spraker J."/>
            <person name="Barnes I."/>
            <person name="Buitendag C."/>
            <person name="Ceriani C."/>
            <person name="Del Mar Angel L."/>
            <person name="du Plessis D."/>
            <person name="Fuchs T."/>
            <person name="Gasser K."/>
            <person name="Kramer D."/>
            <person name="Li W."/>
            <person name="Munsamy K."/>
            <person name="Piso A."/>
            <person name="Price J.L."/>
            <person name="Sonnekus B."/>
            <person name="Thomas C."/>
            <person name="van der Nest A."/>
            <person name="van Dijk A."/>
            <person name="van Heerden A."/>
            <person name="van Vuuren N."/>
            <person name="Yilmaz N."/>
            <person name="Duong T.A."/>
            <person name="van der Merwe N.A."/>
            <person name="Wingfield M.J."/>
            <person name="Wingfield B.D."/>
        </authorList>
    </citation>
    <scope>NUCLEOTIDE SEQUENCE [LARGE SCALE GENOMIC DNA]</scope>
    <source>
        <strain evidence="2 3">CMW 5346</strain>
    </source>
</reference>
<comment type="caution">
    <text evidence="2">The sequence shown here is derived from an EMBL/GenBank/DDBJ whole genome shotgun (WGS) entry which is preliminary data.</text>
</comment>
<keyword evidence="3" id="KW-1185">Reference proteome</keyword>
<evidence type="ECO:0000313" key="2">
    <source>
        <dbReference type="EMBL" id="KAL1895672.1"/>
    </source>
</evidence>
<dbReference type="EMBL" id="JAWCUI010000026">
    <property type="protein sequence ID" value="KAL1895672.1"/>
    <property type="molecule type" value="Genomic_DNA"/>
</dbReference>
<evidence type="ECO:0000313" key="3">
    <source>
        <dbReference type="Proteomes" id="UP001583186"/>
    </source>
</evidence>
<gene>
    <name evidence="2" type="ORF">Sste5346_005143</name>
</gene>
<sequence>MAALLPILQEILPMLMPGSVHITKAEELQGPPRDAVVPEEDDLEDEGEYDEEGFDGDHEDEEDEAEPETMPPRIVEGEPSATKDKPKDAAGGADEQKTRDIDETLLPLRPAAQPVQPSHKSSQQPKEKKTRPRPNKHARRLPHNGVSLRDAIVQKSGSLCASVLTVKPQCSTVVFHNGEQEAIVYAVSGTAVLATLPEDFDEVDEFDDNGSSSSARKPPATATISAGDFAFIPAWTEHQVRNEAPASPESADVVWVVVRNAGEPTVVPLQGWGGEQAE</sequence>
<dbReference type="InterPro" id="IPR011051">
    <property type="entry name" value="RmlC_Cupin_sf"/>
</dbReference>
<feature type="compositionally biased region" description="Basic and acidic residues" evidence="1">
    <location>
        <begin position="81"/>
        <end position="102"/>
    </location>
</feature>
<dbReference type="Proteomes" id="UP001583186">
    <property type="component" value="Unassembled WGS sequence"/>
</dbReference>
<accession>A0ABR3Z642</accession>